<dbReference type="Proteomes" id="UP001314170">
    <property type="component" value="Unassembled WGS sequence"/>
</dbReference>
<reference evidence="1 2" key="1">
    <citation type="submission" date="2024-01" db="EMBL/GenBank/DDBJ databases">
        <authorList>
            <person name="Waweru B."/>
        </authorList>
    </citation>
    <scope>NUCLEOTIDE SEQUENCE [LARGE SCALE GENOMIC DNA]</scope>
</reference>
<gene>
    <name evidence="1" type="ORF">DCAF_LOCUS12532</name>
</gene>
<name>A0AAV1RPW5_9ROSI</name>
<keyword evidence="2" id="KW-1185">Reference proteome</keyword>
<sequence>MGLPKGHFEGVLSRAHMNFDCHEVSMMDSKNEIISKLSTGSRTKLERVQHSAHSVIESPERTSFLFVDKSTHKPN</sequence>
<comment type="caution">
    <text evidence="1">The sequence shown here is derived from an EMBL/GenBank/DDBJ whole genome shotgun (WGS) entry which is preliminary data.</text>
</comment>
<organism evidence="1 2">
    <name type="scientific">Dovyalis caffra</name>
    <dbReference type="NCBI Taxonomy" id="77055"/>
    <lineage>
        <taxon>Eukaryota</taxon>
        <taxon>Viridiplantae</taxon>
        <taxon>Streptophyta</taxon>
        <taxon>Embryophyta</taxon>
        <taxon>Tracheophyta</taxon>
        <taxon>Spermatophyta</taxon>
        <taxon>Magnoliopsida</taxon>
        <taxon>eudicotyledons</taxon>
        <taxon>Gunneridae</taxon>
        <taxon>Pentapetalae</taxon>
        <taxon>rosids</taxon>
        <taxon>fabids</taxon>
        <taxon>Malpighiales</taxon>
        <taxon>Salicaceae</taxon>
        <taxon>Flacourtieae</taxon>
        <taxon>Dovyalis</taxon>
    </lineage>
</organism>
<dbReference type="AlphaFoldDB" id="A0AAV1RPW5"/>
<dbReference type="EMBL" id="CAWUPB010001087">
    <property type="protein sequence ID" value="CAK7337497.1"/>
    <property type="molecule type" value="Genomic_DNA"/>
</dbReference>
<protein>
    <submittedName>
        <fullName evidence="1">Uncharacterized protein</fullName>
    </submittedName>
</protein>
<evidence type="ECO:0000313" key="1">
    <source>
        <dbReference type="EMBL" id="CAK7337497.1"/>
    </source>
</evidence>
<proteinExistence type="predicted"/>
<evidence type="ECO:0000313" key="2">
    <source>
        <dbReference type="Proteomes" id="UP001314170"/>
    </source>
</evidence>
<accession>A0AAV1RPW5</accession>